<evidence type="ECO:0000313" key="2">
    <source>
        <dbReference type="EMBL" id="KIM00566.1"/>
    </source>
</evidence>
<dbReference type="Gene3D" id="3.90.1530.30">
    <property type="match status" value="1"/>
</dbReference>
<dbReference type="STRING" id="272627.CCC_03168"/>
<evidence type="ECO:0000259" key="1">
    <source>
        <dbReference type="SMART" id="SM00470"/>
    </source>
</evidence>
<proteinExistence type="predicted"/>
<sequence>MTEPSPQIHMVPIDSITVLNPRARNKRVFNELVTSIAHLGLKKPITVSLRGDGSGYDLVCGQGRLEAFVALGQTKIPAVVIQAAEDDCFVMSLVENLARRQHTPLELIREIGALKDRGYSTTEIAVKTDFSAEYIYAICYLLEHAEKRLLAAVERGIMPHTIAMEIARSQDAEVQEALADAYENKTLPGNQVLAIRRIIEERRRNGKNIQSVGSIRSRKPVTADALVRAYRIETERQKLLVKKATLAQSRLLFVVNALRRLLDDEHFVTLLRAEAMHTMPKPLVERLGGART</sequence>
<dbReference type="InterPro" id="IPR003115">
    <property type="entry name" value="ParB_N"/>
</dbReference>
<dbReference type="PANTHER" id="PTHR33375:SF1">
    <property type="entry name" value="CHROMOSOME-PARTITIONING PROTEIN PARB-RELATED"/>
    <property type="match status" value="1"/>
</dbReference>
<feature type="domain" description="ParB-like N-terminal" evidence="1">
    <location>
        <begin position="9"/>
        <end position="97"/>
    </location>
</feature>
<dbReference type="PANTHER" id="PTHR33375">
    <property type="entry name" value="CHROMOSOME-PARTITIONING PROTEIN PARB-RELATED"/>
    <property type="match status" value="1"/>
</dbReference>
<dbReference type="CDD" id="cd16411">
    <property type="entry name" value="ParB_N_like"/>
    <property type="match status" value="1"/>
</dbReference>
<dbReference type="Gene3D" id="1.10.10.2830">
    <property type="match status" value="1"/>
</dbReference>
<accession>A0A0C2Z0Z2</accession>
<comment type="caution">
    <text evidence="2">The sequence shown here is derived from an EMBL/GenBank/DDBJ whole genome shotgun (WGS) entry which is preliminary data.</text>
</comment>
<dbReference type="GO" id="GO:0007059">
    <property type="term" value="P:chromosome segregation"/>
    <property type="evidence" value="ECO:0007669"/>
    <property type="project" value="TreeGrafter"/>
</dbReference>
<dbReference type="AlphaFoldDB" id="A0A0C2Z0Z2"/>
<evidence type="ECO:0000313" key="3">
    <source>
        <dbReference type="Proteomes" id="UP000031971"/>
    </source>
</evidence>
<dbReference type="SMART" id="SM00470">
    <property type="entry name" value="ParB"/>
    <property type="match status" value="1"/>
</dbReference>
<dbReference type="InterPro" id="IPR011111">
    <property type="entry name" value="Plasmid_RepB"/>
</dbReference>
<name>A0A0C2Z0Z2_PARME</name>
<dbReference type="OrthoDB" id="248048at2"/>
<organism evidence="2 3">
    <name type="scientific">Paramagnetospirillum magnetotacticum MS-1</name>
    <dbReference type="NCBI Taxonomy" id="272627"/>
    <lineage>
        <taxon>Bacteria</taxon>
        <taxon>Pseudomonadati</taxon>
        <taxon>Pseudomonadota</taxon>
        <taxon>Alphaproteobacteria</taxon>
        <taxon>Rhodospirillales</taxon>
        <taxon>Magnetospirillaceae</taxon>
        <taxon>Paramagnetospirillum</taxon>
    </lineage>
</organism>
<dbReference type="RefSeq" id="WP_041039362.1">
    <property type="nucleotide sequence ID" value="NZ_JXSL01000009.1"/>
</dbReference>
<dbReference type="SUPFAM" id="SSF109709">
    <property type="entry name" value="KorB DNA-binding domain-like"/>
    <property type="match status" value="1"/>
</dbReference>
<dbReference type="GO" id="GO:0005694">
    <property type="term" value="C:chromosome"/>
    <property type="evidence" value="ECO:0007669"/>
    <property type="project" value="TreeGrafter"/>
</dbReference>
<dbReference type="Pfam" id="PF07506">
    <property type="entry name" value="RepB"/>
    <property type="match status" value="1"/>
</dbReference>
<dbReference type="SUPFAM" id="SSF110849">
    <property type="entry name" value="ParB/Sulfiredoxin"/>
    <property type="match status" value="1"/>
</dbReference>
<reference evidence="2 3" key="1">
    <citation type="submission" date="2015-01" db="EMBL/GenBank/DDBJ databases">
        <title>Genome Sequence of Magnetospirillum magnetotacticum Strain MS-1.</title>
        <authorList>
            <person name="Marinov G.K."/>
            <person name="Smalley M.D."/>
            <person name="DeSalvo G."/>
        </authorList>
    </citation>
    <scope>NUCLEOTIDE SEQUENCE [LARGE SCALE GENOMIC DNA]</scope>
    <source>
        <strain evidence="2 3">MS-1</strain>
    </source>
</reference>
<protein>
    <submittedName>
        <fullName evidence="2">Chromosome (Plasmid) partitioning protein ParB</fullName>
    </submittedName>
</protein>
<dbReference type="Pfam" id="PF02195">
    <property type="entry name" value="ParB_N"/>
    <property type="match status" value="1"/>
</dbReference>
<dbReference type="InterPro" id="IPR036086">
    <property type="entry name" value="ParB/Sulfiredoxin_sf"/>
</dbReference>
<dbReference type="InterPro" id="IPR050336">
    <property type="entry name" value="Chromosome_partition/occlusion"/>
</dbReference>
<dbReference type="Proteomes" id="UP000031971">
    <property type="component" value="Unassembled WGS sequence"/>
</dbReference>
<keyword evidence="3" id="KW-1185">Reference proteome</keyword>
<gene>
    <name evidence="2" type="ORF">CCC_03168</name>
</gene>
<dbReference type="EMBL" id="JXSL01000009">
    <property type="protein sequence ID" value="KIM00566.1"/>
    <property type="molecule type" value="Genomic_DNA"/>
</dbReference>